<name>A0ABW4I064_9SPHN</name>
<sequence length="390" mass="41838">MAGMFGSTARLRDKSLADPQPYVPGYVDPNPTRTYEQALQDFGITDPLARLGLPRANPAPVAADAPAPFQRQPSLLGAGMGDNATYPGPASPNSDLPFTNAPELFQPRTVNGMMGRVATGPALDIPSNMFAAHIKPHFFDKEGTGTKIIQGLGELGLAFSASQGDPWALSQLRQRAQAAQDQREEVIWSRRHALKRQETLDDEKRKQLAPRYFSGKEDQLSYDPSTGKVTTIYDAPSDAEGYARTLGYQPGTQEWRNAVTDYTLKAYGPTAAGVRSDLLDQRLEGQVNLEGVRQGNRVALRGMPTYAQTHPRPSAHSGTQGPPRTTGNVYAPILAKMARGEPLTAGEQSVIGMYGRSNRGGGGHSSSGPTATGPGGKKVQWNGSAWVPVN</sequence>
<dbReference type="Proteomes" id="UP001597115">
    <property type="component" value="Unassembled WGS sequence"/>
</dbReference>
<comment type="caution">
    <text evidence="2">The sequence shown here is derived from an EMBL/GenBank/DDBJ whole genome shotgun (WGS) entry which is preliminary data.</text>
</comment>
<gene>
    <name evidence="2" type="ORF">ACFSCW_03445</name>
</gene>
<evidence type="ECO:0000313" key="3">
    <source>
        <dbReference type="Proteomes" id="UP001597115"/>
    </source>
</evidence>
<dbReference type="EMBL" id="JBHUDY010000001">
    <property type="protein sequence ID" value="MFD1610852.1"/>
    <property type="molecule type" value="Genomic_DNA"/>
</dbReference>
<accession>A0ABW4I064</accession>
<feature type="region of interest" description="Disordered" evidence="1">
    <location>
        <begin position="59"/>
        <end position="93"/>
    </location>
</feature>
<evidence type="ECO:0000313" key="2">
    <source>
        <dbReference type="EMBL" id="MFD1610852.1"/>
    </source>
</evidence>
<organism evidence="2 3">
    <name type="scientific">Sphingomonas tabacisoli</name>
    <dbReference type="NCBI Taxonomy" id="2249466"/>
    <lineage>
        <taxon>Bacteria</taxon>
        <taxon>Pseudomonadati</taxon>
        <taxon>Pseudomonadota</taxon>
        <taxon>Alphaproteobacteria</taxon>
        <taxon>Sphingomonadales</taxon>
        <taxon>Sphingomonadaceae</taxon>
        <taxon>Sphingomonas</taxon>
    </lineage>
</organism>
<dbReference type="RefSeq" id="WP_380886925.1">
    <property type="nucleotide sequence ID" value="NZ_JBHUDY010000001.1"/>
</dbReference>
<feature type="region of interest" description="Disordered" evidence="1">
    <location>
        <begin position="306"/>
        <end position="327"/>
    </location>
</feature>
<proteinExistence type="predicted"/>
<evidence type="ECO:0000256" key="1">
    <source>
        <dbReference type="SAM" id="MobiDB-lite"/>
    </source>
</evidence>
<feature type="compositionally biased region" description="Polar residues" evidence="1">
    <location>
        <begin position="316"/>
        <end position="327"/>
    </location>
</feature>
<feature type="compositionally biased region" description="Low complexity" evidence="1">
    <location>
        <begin position="59"/>
        <end position="68"/>
    </location>
</feature>
<feature type="region of interest" description="Disordered" evidence="1">
    <location>
        <begin position="1"/>
        <end position="30"/>
    </location>
</feature>
<protein>
    <submittedName>
        <fullName evidence="2">Uncharacterized protein</fullName>
    </submittedName>
</protein>
<reference evidence="3" key="1">
    <citation type="journal article" date="2019" name="Int. J. Syst. Evol. Microbiol.">
        <title>The Global Catalogue of Microorganisms (GCM) 10K type strain sequencing project: providing services to taxonomists for standard genome sequencing and annotation.</title>
        <authorList>
            <consortium name="The Broad Institute Genomics Platform"/>
            <consortium name="The Broad Institute Genome Sequencing Center for Infectious Disease"/>
            <person name="Wu L."/>
            <person name="Ma J."/>
        </authorList>
    </citation>
    <scope>NUCLEOTIDE SEQUENCE [LARGE SCALE GENOMIC DNA]</scope>
    <source>
        <strain evidence="3">CGMCC 1.16275</strain>
    </source>
</reference>
<feature type="region of interest" description="Disordered" evidence="1">
    <location>
        <begin position="353"/>
        <end position="390"/>
    </location>
</feature>
<keyword evidence="3" id="KW-1185">Reference proteome</keyword>